<dbReference type="CDD" id="cd11072">
    <property type="entry name" value="CYP71-like"/>
    <property type="match status" value="1"/>
</dbReference>
<dbReference type="AlphaFoldDB" id="A0A5A7UJE1"/>
<sequence>MDQDSNSQHLWLQLQPPSIFQANPISISFCLFFFFLLLLKLFLSKKQSPNFPPSPPKLPIIGNLHQLGTLPHQSLASLSNKYGPLMLLKLGQTPTLVVSSPKVAGEIMKTHDLKFSNRPKTTATNLMFYGCQDVGFAPYGDYWRKAKKMCVLELFSHKRVESFQYVRDEEVDILINKIRKRANCSEGLNLTQLLFQISNDIVSRCVLGKKFEDENGKSEFRDVHSRRVMELLAAFCVGDFFPNFGWVDVIRGVVGEMKKVSKIMDGFFDMVIEDHIIKLKSSDRCDDKKDFVDIMLQQLNDEDDMFHDHFTRDNLKAILTDMFVGGTDSTATLLEWTMAELLRNPNTMKKVQQEIRTIVGKNKTKVETKDINKMEYMKCVMKESLRLHPSLPLLVPRETTTDVVDIEGYHVAAGTSVFVNVWAIQRDPKIWENPNQFIPERFMEENKSIIDFKGSDFELVPFGSGRRKCPGIGFGSAAYECVLANLLYWFDWKMVEDMKGETLDMTEEHGITVHKKFPLCLIPLPYN</sequence>
<reference evidence="9 10" key="1">
    <citation type="submission" date="2019-08" db="EMBL/GenBank/DDBJ databases">
        <title>Draft genome sequences of two oriental melons (Cucumis melo L. var makuwa).</title>
        <authorList>
            <person name="Kwon S.-Y."/>
        </authorList>
    </citation>
    <scope>NUCLEOTIDE SEQUENCE [LARGE SCALE GENOMIC DNA]</scope>
    <source>
        <strain evidence="10">cv. Chang Bougi</strain>
        <strain evidence="9">cv. SW 3</strain>
        <tissue evidence="7">Leaf</tissue>
    </source>
</reference>
<accession>A0A5A7UJE1</accession>
<evidence type="ECO:0000256" key="2">
    <source>
        <dbReference type="ARBA" id="ARBA00022723"/>
    </source>
</evidence>
<dbReference type="Proteomes" id="UP000321947">
    <property type="component" value="Unassembled WGS sequence"/>
</dbReference>
<evidence type="ECO:0000256" key="3">
    <source>
        <dbReference type="ARBA" id="ARBA00023004"/>
    </source>
</evidence>
<dbReference type="GO" id="GO:0016705">
    <property type="term" value="F:oxidoreductase activity, acting on paired donors, with incorporation or reduction of molecular oxygen"/>
    <property type="evidence" value="ECO:0007669"/>
    <property type="project" value="InterPro"/>
</dbReference>
<keyword evidence="6" id="KW-0812">Transmembrane</keyword>
<evidence type="ECO:0000256" key="1">
    <source>
        <dbReference type="ARBA" id="ARBA00010617"/>
    </source>
</evidence>
<dbReference type="EMBL" id="SSTD01017768">
    <property type="protein sequence ID" value="TYJ99197.1"/>
    <property type="molecule type" value="Genomic_DNA"/>
</dbReference>
<dbReference type="InterPro" id="IPR036396">
    <property type="entry name" value="Cyt_P450_sf"/>
</dbReference>
<keyword evidence="6" id="KW-1133">Transmembrane helix</keyword>
<comment type="cofactor">
    <cofactor evidence="4">
        <name>heme</name>
        <dbReference type="ChEBI" id="CHEBI:30413"/>
    </cofactor>
</comment>
<evidence type="ECO:0000313" key="9">
    <source>
        <dbReference type="Proteomes" id="UP000321393"/>
    </source>
</evidence>
<keyword evidence="4 5" id="KW-0349">Heme</keyword>
<keyword evidence="6" id="KW-0472">Membrane</keyword>
<dbReference type="PRINTS" id="PR00463">
    <property type="entry name" value="EP450I"/>
</dbReference>
<dbReference type="Proteomes" id="UP000321393">
    <property type="component" value="Unassembled WGS sequence"/>
</dbReference>
<keyword evidence="5" id="KW-0503">Monooxygenase</keyword>
<dbReference type="EMBL" id="SSTE01008544">
    <property type="protein sequence ID" value="KAA0055274.1"/>
    <property type="molecule type" value="Genomic_DNA"/>
</dbReference>
<keyword evidence="2 4" id="KW-0479">Metal-binding</keyword>
<comment type="similarity">
    <text evidence="1 5">Belongs to the cytochrome P450 family.</text>
</comment>
<dbReference type="InterPro" id="IPR002401">
    <property type="entry name" value="Cyt_P450_E_grp-I"/>
</dbReference>
<dbReference type="SUPFAM" id="SSF48264">
    <property type="entry name" value="Cytochrome P450"/>
    <property type="match status" value="1"/>
</dbReference>
<name>A0A5A7UJE1_CUCMM</name>
<dbReference type="GO" id="GO:0004497">
    <property type="term" value="F:monooxygenase activity"/>
    <property type="evidence" value="ECO:0007669"/>
    <property type="project" value="UniProtKB-KW"/>
</dbReference>
<dbReference type="InterPro" id="IPR001128">
    <property type="entry name" value="Cyt_P450"/>
</dbReference>
<feature type="binding site" description="axial binding residue" evidence="4">
    <location>
        <position position="469"/>
    </location>
    <ligand>
        <name>heme</name>
        <dbReference type="ChEBI" id="CHEBI:30413"/>
    </ligand>
    <ligandPart>
        <name>Fe</name>
        <dbReference type="ChEBI" id="CHEBI:18248"/>
    </ligandPart>
</feature>
<dbReference type="Pfam" id="PF00067">
    <property type="entry name" value="p450"/>
    <property type="match status" value="1"/>
</dbReference>
<dbReference type="PANTHER" id="PTHR47955">
    <property type="entry name" value="CYTOCHROME P450 FAMILY 71 PROTEIN"/>
    <property type="match status" value="1"/>
</dbReference>
<protein>
    <submittedName>
        <fullName evidence="7">Cytochrome P450 71A1-like</fullName>
    </submittedName>
</protein>
<dbReference type="InterPro" id="IPR017972">
    <property type="entry name" value="Cyt_P450_CS"/>
</dbReference>
<dbReference type="PRINTS" id="PR00385">
    <property type="entry name" value="P450"/>
</dbReference>
<dbReference type="PROSITE" id="PS00086">
    <property type="entry name" value="CYTOCHROME_P450"/>
    <property type="match status" value="1"/>
</dbReference>
<evidence type="ECO:0000313" key="7">
    <source>
        <dbReference type="EMBL" id="KAA0055274.1"/>
    </source>
</evidence>
<dbReference type="FunFam" id="1.10.630.10:FF:000011">
    <property type="entry name" value="Cytochrome P450 83B1"/>
    <property type="match status" value="1"/>
</dbReference>
<organism evidence="7 9">
    <name type="scientific">Cucumis melo var. makuwa</name>
    <name type="common">Oriental melon</name>
    <dbReference type="NCBI Taxonomy" id="1194695"/>
    <lineage>
        <taxon>Eukaryota</taxon>
        <taxon>Viridiplantae</taxon>
        <taxon>Streptophyta</taxon>
        <taxon>Embryophyta</taxon>
        <taxon>Tracheophyta</taxon>
        <taxon>Spermatophyta</taxon>
        <taxon>Magnoliopsida</taxon>
        <taxon>eudicotyledons</taxon>
        <taxon>Gunneridae</taxon>
        <taxon>Pentapetalae</taxon>
        <taxon>rosids</taxon>
        <taxon>fabids</taxon>
        <taxon>Cucurbitales</taxon>
        <taxon>Cucurbitaceae</taxon>
        <taxon>Benincaseae</taxon>
        <taxon>Cucumis</taxon>
    </lineage>
</organism>
<keyword evidence="5" id="KW-0560">Oxidoreductase</keyword>
<keyword evidence="3 4" id="KW-0408">Iron</keyword>
<feature type="transmembrane region" description="Helical" evidence="6">
    <location>
        <begin position="20"/>
        <end position="43"/>
    </location>
</feature>
<dbReference type="OrthoDB" id="1470350at2759"/>
<evidence type="ECO:0000256" key="4">
    <source>
        <dbReference type="PIRSR" id="PIRSR602401-1"/>
    </source>
</evidence>
<dbReference type="GO" id="GO:0005506">
    <property type="term" value="F:iron ion binding"/>
    <property type="evidence" value="ECO:0007669"/>
    <property type="project" value="InterPro"/>
</dbReference>
<evidence type="ECO:0000313" key="8">
    <source>
        <dbReference type="EMBL" id="TYJ99197.1"/>
    </source>
</evidence>
<evidence type="ECO:0000313" key="10">
    <source>
        <dbReference type="Proteomes" id="UP000321947"/>
    </source>
</evidence>
<dbReference type="Gene3D" id="1.10.630.10">
    <property type="entry name" value="Cytochrome P450"/>
    <property type="match status" value="1"/>
</dbReference>
<comment type="caution">
    <text evidence="7">The sequence shown here is derived from an EMBL/GenBank/DDBJ whole genome shotgun (WGS) entry which is preliminary data.</text>
</comment>
<dbReference type="PANTHER" id="PTHR47955:SF15">
    <property type="entry name" value="CYTOCHROME P450 71A2-LIKE"/>
    <property type="match status" value="1"/>
</dbReference>
<evidence type="ECO:0000256" key="5">
    <source>
        <dbReference type="RuleBase" id="RU000461"/>
    </source>
</evidence>
<proteinExistence type="inferred from homology"/>
<dbReference type="GO" id="GO:0020037">
    <property type="term" value="F:heme binding"/>
    <property type="evidence" value="ECO:0007669"/>
    <property type="project" value="InterPro"/>
</dbReference>
<evidence type="ECO:0000256" key="6">
    <source>
        <dbReference type="SAM" id="Phobius"/>
    </source>
</evidence>
<gene>
    <name evidence="8" type="ORF">E5676_scaffold248G004070</name>
    <name evidence="7" type="ORF">E6C27_scaffold80G001170</name>
</gene>